<name>A0ABW2LE42_9BACT</name>
<accession>A0ABW2LE42</accession>
<gene>
    <name evidence="1" type="ORF">ACFQY0_20505</name>
</gene>
<evidence type="ECO:0000313" key="2">
    <source>
        <dbReference type="Proteomes" id="UP001596472"/>
    </source>
</evidence>
<protein>
    <submittedName>
        <fullName evidence="1">Uncharacterized protein</fullName>
    </submittedName>
</protein>
<dbReference type="Proteomes" id="UP001596472">
    <property type="component" value="Unassembled WGS sequence"/>
</dbReference>
<proteinExistence type="predicted"/>
<keyword evidence="2" id="KW-1185">Reference proteome</keyword>
<dbReference type="RefSeq" id="WP_379716683.1">
    <property type="nucleotide sequence ID" value="NZ_JBHTBS010000020.1"/>
</dbReference>
<organism evidence="1 2">
    <name type="scientific">Haloferula chungangensis</name>
    <dbReference type="NCBI Taxonomy" id="1048331"/>
    <lineage>
        <taxon>Bacteria</taxon>
        <taxon>Pseudomonadati</taxon>
        <taxon>Verrucomicrobiota</taxon>
        <taxon>Verrucomicrobiia</taxon>
        <taxon>Verrucomicrobiales</taxon>
        <taxon>Verrucomicrobiaceae</taxon>
        <taxon>Haloferula</taxon>
    </lineage>
</organism>
<reference evidence="2" key="1">
    <citation type="journal article" date="2019" name="Int. J. Syst. Evol. Microbiol.">
        <title>The Global Catalogue of Microorganisms (GCM) 10K type strain sequencing project: providing services to taxonomists for standard genome sequencing and annotation.</title>
        <authorList>
            <consortium name="The Broad Institute Genomics Platform"/>
            <consortium name="The Broad Institute Genome Sequencing Center for Infectious Disease"/>
            <person name="Wu L."/>
            <person name="Ma J."/>
        </authorList>
    </citation>
    <scope>NUCLEOTIDE SEQUENCE [LARGE SCALE GENOMIC DNA]</scope>
    <source>
        <strain evidence="2">CGMCC 4.1467</strain>
    </source>
</reference>
<comment type="caution">
    <text evidence="1">The sequence shown here is derived from an EMBL/GenBank/DDBJ whole genome shotgun (WGS) entry which is preliminary data.</text>
</comment>
<dbReference type="EMBL" id="JBHTBS010000020">
    <property type="protein sequence ID" value="MFC7339583.1"/>
    <property type="molecule type" value="Genomic_DNA"/>
</dbReference>
<evidence type="ECO:0000313" key="1">
    <source>
        <dbReference type="EMBL" id="MFC7339583.1"/>
    </source>
</evidence>
<sequence>MDDTVKLLDRTEWEQFVDCPFNPPDESISDDEFRVEYFEVEERLRAVLQEFGDEDAYGEGDFYLENGFGRTRGLGFELGGESSLECPGLIPRIIMLLNTIEPTYDIEIRGDQYDFYLYVSKNRIQAFLENPSRLSSFGLSPEMKRP</sequence>